<keyword evidence="5" id="KW-1185">Reference proteome</keyword>
<dbReference type="AlphaFoldDB" id="A0A840G3L0"/>
<dbReference type="GO" id="GO:0016260">
    <property type="term" value="P:selenocysteine biosynthetic process"/>
    <property type="evidence" value="ECO:0007669"/>
    <property type="project" value="TreeGrafter"/>
</dbReference>
<gene>
    <name evidence="4" type="ORF">GGD90_001349</name>
</gene>
<dbReference type="PANTHER" id="PTHR10256:SF0">
    <property type="entry name" value="INACTIVE SELENIDE, WATER DIKINASE-LIKE PROTEIN-RELATED"/>
    <property type="match status" value="1"/>
</dbReference>
<dbReference type="SUPFAM" id="SSF55326">
    <property type="entry name" value="PurM N-terminal domain-like"/>
    <property type="match status" value="1"/>
</dbReference>
<accession>A0A840G3L0</accession>
<comment type="caution">
    <text evidence="4">The sequence shown here is derived from an EMBL/GenBank/DDBJ whole genome shotgun (WGS) entry which is preliminary data.</text>
</comment>
<dbReference type="InterPro" id="IPR010918">
    <property type="entry name" value="PurM-like_C_dom"/>
</dbReference>
<dbReference type="GO" id="GO:0005524">
    <property type="term" value="F:ATP binding"/>
    <property type="evidence" value="ECO:0007669"/>
    <property type="project" value="UniProtKB-KW"/>
</dbReference>
<evidence type="ECO:0000313" key="4">
    <source>
        <dbReference type="EMBL" id="MBB4246983.1"/>
    </source>
</evidence>
<name>A0A840G3L0_RHOTE</name>
<reference evidence="4 5" key="1">
    <citation type="submission" date="2020-08" db="EMBL/GenBank/DDBJ databases">
        <title>Genome sequencing of Purple Non-Sulfur Bacteria from various extreme environments.</title>
        <authorList>
            <person name="Mayer M."/>
        </authorList>
    </citation>
    <scope>NUCLEOTIDE SEQUENCE [LARGE SCALE GENOMIC DNA]</scope>
    <source>
        <strain evidence="4 5">2761</strain>
    </source>
</reference>
<dbReference type="Gene3D" id="3.30.1330.10">
    <property type="entry name" value="PurM-like, N-terminal domain"/>
    <property type="match status" value="1"/>
</dbReference>
<dbReference type="InterPro" id="IPR036921">
    <property type="entry name" value="PurM-like_N_sf"/>
</dbReference>
<dbReference type="RefSeq" id="WP_153115498.1">
    <property type="nucleotide sequence ID" value="NZ_JACIGE010000004.1"/>
</dbReference>
<dbReference type="EMBL" id="JACIGE010000004">
    <property type="protein sequence ID" value="MBB4246983.1"/>
    <property type="molecule type" value="Genomic_DNA"/>
</dbReference>
<keyword evidence="1" id="KW-0547">Nucleotide-binding</keyword>
<dbReference type="SUPFAM" id="SSF56042">
    <property type="entry name" value="PurM C-terminal domain-like"/>
    <property type="match status" value="1"/>
</dbReference>
<dbReference type="Pfam" id="PF02769">
    <property type="entry name" value="AIRS_C"/>
    <property type="match status" value="1"/>
</dbReference>
<organism evidence="4 5">
    <name type="scientific">Rhodocyclus tenuis</name>
    <name type="common">Rhodospirillum tenue</name>
    <dbReference type="NCBI Taxonomy" id="1066"/>
    <lineage>
        <taxon>Bacteria</taxon>
        <taxon>Pseudomonadati</taxon>
        <taxon>Pseudomonadota</taxon>
        <taxon>Betaproteobacteria</taxon>
        <taxon>Rhodocyclales</taxon>
        <taxon>Rhodocyclaceae</taxon>
        <taxon>Rhodocyclus</taxon>
    </lineage>
</organism>
<dbReference type="OrthoDB" id="9767928at2"/>
<evidence type="ECO:0000256" key="2">
    <source>
        <dbReference type="ARBA" id="ARBA00022840"/>
    </source>
</evidence>
<feature type="domain" description="PurM-like C-terminal" evidence="3">
    <location>
        <begin position="210"/>
        <end position="399"/>
    </location>
</feature>
<protein>
    <submittedName>
        <fullName evidence="4">Selenophosphate synthase</fullName>
    </submittedName>
</protein>
<dbReference type="InterPro" id="IPR036676">
    <property type="entry name" value="PurM-like_C_sf"/>
</dbReference>
<dbReference type="GO" id="GO:0004756">
    <property type="term" value="F:selenide, water dikinase activity"/>
    <property type="evidence" value="ECO:0007669"/>
    <property type="project" value="TreeGrafter"/>
</dbReference>
<evidence type="ECO:0000313" key="5">
    <source>
        <dbReference type="Proteomes" id="UP000587070"/>
    </source>
</evidence>
<dbReference type="PANTHER" id="PTHR10256">
    <property type="entry name" value="SELENIDE, WATER DIKINASE"/>
    <property type="match status" value="1"/>
</dbReference>
<sequence length="410" mass="40962">MRRRTPPLIPGKVESAWLTTALSATDGASATAATVREQRATALISDGDALSLAGDLVQLLRFPGSLPELPPDALPRLMHETAATVLAAPAGEGRAARPVTIGGFGSLLLAAACLPLLPEAPAAVGGIVATQALSAVLGLGVRPMLVLAGTASDLPEGMREQIVAGARAPCAASSLALASGRRLQAGSPACVVLAVGYVPPARFGWRGALPGDCLIVAKALGTDLLLAAWRAGRLSPQEQALLLATATQPLTPGPLLACLERVHAQAVAGQRGLLGALLELCSDASLSVGALINITALPVLPAAHPLAADGVDGAARRNLERDGARLAVDAAWSCAAKDAAGDGDGAVAAARLFLAGAAPGGNLLVCCAAEAATEVLAALLEYDFGNAAVIGQIVAGERQVTLAGTRAGWC</sequence>
<evidence type="ECO:0000256" key="1">
    <source>
        <dbReference type="ARBA" id="ARBA00022741"/>
    </source>
</evidence>
<dbReference type="InterPro" id="IPR004536">
    <property type="entry name" value="SPS/SelD"/>
</dbReference>
<dbReference type="Proteomes" id="UP000587070">
    <property type="component" value="Unassembled WGS sequence"/>
</dbReference>
<evidence type="ECO:0000259" key="3">
    <source>
        <dbReference type="Pfam" id="PF02769"/>
    </source>
</evidence>
<dbReference type="Gene3D" id="3.90.650.10">
    <property type="entry name" value="PurM-like C-terminal domain"/>
    <property type="match status" value="1"/>
</dbReference>
<keyword evidence="2" id="KW-0067">ATP-binding</keyword>
<proteinExistence type="predicted"/>
<dbReference type="GO" id="GO:0005737">
    <property type="term" value="C:cytoplasm"/>
    <property type="evidence" value="ECO:0007669"/>
    <property type="project" value="TreeGrafter"/>
</dbReference>